<feature type="non-terminal residue" evidence="1">
    <location>
        <position position="439"/>
    </location>
</feature>
<dbReference type="Proteomes" id="UP001150603">
    <property type="component" value="Unassembled WGS sequence"/>
</dbReference>
<evidence type="ECO:0000313" key="1">
    <source>
        <dbReference type="EMBL" id="KAJ1935984.1"/>
    </source>
</evidence>
<reference evidence="1" key="1">
    <citation type="submission" date="2022-07" db="EMBL/GenBank/DDBJ databases">
        <title>Phylogenomic reconstructions and comparative analyses of Kickxellomycotina fungi.</title>
        <authorList>
            <person name="Reynolds N.K."/>
            <person name="Stajich J.E."/>
            <person name="Barry K."/>
            <person name="Grigoriev I.V."/>
            <person name="Crous P."/>
            <person name="Smith M.E."/>
        </authorList>
    </citation>
    <scope>NUCLEOTIDE SEQUENCE</scope>
    <source>
        <strain evidence="1">NRRL 5244</strain>
    </source>
</reference>
<dbReference type="EMBL" id="JANBPW010004045">
    <property type="protein sequence ID" value="KAJ1935984.1"/>
    <property type="molecule type" value="Genomic_DNA"/>
</dbReference>
<sequence>MDSDQMRRFSWFYFTTMALGIFCSIEVMVKGVAHGFVLAPHASLKTPWNIIDLLVSVSLFVSLYTLVGGSNATRFVRFLRSLRSVRLISKFKDARDAFNNLLVSSAANIIVGMWIMLLLLIPCATLANNMWYSLLFACNDDTVDSRIGCIGEYFDSDLGILIPRVWANPHNYDFDTFINAFAILFTAISNEGWTDVMSDTMAIRGIDLQPSPNYAWWNSLWWVAYSMFATIFVLYIFIGIIVASYTQRTGTAFLTTEQRRWLDLKVQLRGTHSPTLPRTLQKKGFRRWCFMASIKTNTWYSRTLTIAALANCIVLLTVYRDRSTELDRTQKGVRYAAYIVFVLDFVVHIVGMGVRATLRNANYQLLILCALVIVLFEFIFTTLGATSFGSVMLLYKLTLISDSLNELTRMVIGGFRPILSLFWVWMVVTLIFTLLTVEL</sequence>
<gene>
    <name evidence="1" type="primary">CCH1</name>
    <name evidence="1" type="ORF">FBU59_005206</name>
</gene>
<proteinExistence type="predicted"/>
<name>A0ACC1J3J1_9FUNG</name>
<evidence type="ECO:0000313" key="2">
    <source>
        <dbReference type="Proteomes" id="UP001150603"/>
    </source>
</evidence>
<accession>A0ACC1J3J1</accession>
<keyword evidence="2" id="KW-1185">Reference proteome</keyword>
<protein>
    <submittedName>
        <fullName evidence="1">Calcium channel protein</fullName>
    </submittedName>
</protein>
<organism evidence="1 2">
    <name type="scientific">Linderina macrospora</name>
    <dbReference type="NCBI Taxonomy" id="4868"/>
    <lineage>
        <taxon>Eukaryota</taxon>
        <taxon>Fungi</taxon>
        <taxon>Fungi incertae sedis</taxon>
        <taxon>Zoopagomycota</taxon>
        <taxon>Kickxellomycotina</taxon>
        <taxon>Kickxellomycetes</taxon>
        <taxon>Kickxellales</taxon>
        <taxon>Kickxellaceae</taxon>
        <taxon>Linderina</taxon>
    </lineage>
</organism>
<comment type="caution">
    <text evidence="1">The sequence shown here is derived from an EMBL/GenBank/DDBJ whole genome shotgun (WGS) entry which is preliminary data.</text>
</comment>